<gene>
    <name evidence="1" type="ORF">GCL57_09970</name>
</gene>
<sequence>MFFKVLFFVISIIGLFLGYVALQPSEFHISRDIKISAPAHIPFSYTNDLRKFTEWDPWAKIDPAAKMSYEGPASGKGAIMSWDGNKEVGTGKATITESQPNSLIHMKLELFKPYPFVNEVDFSFKQEGEQTLVTWAMTGQAKFMYKVLCVFMNRDKIIGGEFEKGLAQLKTLVEAEVQKKR</sequence>
<dbReference type="Pfam" id="PF10604">
    <property type="entry name" value="Polyketide_cyc2"/>
    <property type="match status" value="1"/>
</dbReference>
<organism evidence="1 2">
    <name type="scientific">Fluviispira multicolorata</name>
    <dbReference type="NCBI Taxonomy" id="2654512"/>
    <lineage>
        <taxon>Bacteria</taxon>
        <taxon>Pseudomonadati</taxon>
        <taxon>Bdellovibrionota</taxon>
        <taxon>Oligoflexia</taxon>
        <taxon>Silvanigrellales</taxon>
        <taxon>Silvanigrellaceae</taxon>
        <taxon>Fluviispira</taxon>
    </lineage>
</organism>
<dbReference type="CDD" id="cd07818">
    <property type="entry name" value="SRPBCC_1"/>
    <property type="match status" value="1"/>
</dbReference>
<proteinExistence type="predicted"/>
<dbReference type="InterPro" id="IPR019587">
    <property type="entry name" value="Polyketide_cyclase/dehydratase"/>
</dbReference>
<protein>
    <submittedName>
        <fullName evidence="1">Polyketide cyclase</fullName>
    </submittedName>
</protein>
<dbReference type="RefSeq" id="WP_152213198.1">
    <property type="nucleotide sequence ID" value="NZ_WFLN01000007.1"/>
</dbReference>
<reference evidence="1 2" key="1">
    <citation type="submission" date="2019-10" db="EMBL/GenBank/DDBJ databases">
        <title>New genus of Silvanigrellaceae.</title>
        <authorList>
            <person name="Pitt A."/>
            <person name="Hahn M.W."/>
        </authorList>
    </citation>
    <scope>NUCLEOTIDE SEQUENCE [LARGE SCALE GENOMIC DNA]</scope>
    <source>
        <strain evidence="1 2">33A1-SZDP</strain>
    </source>
</reference>
<dbReference type="AlphaFoldDB" id="A0A833JEB5"/>
<dbReference type="EMBL" id="WFLN01000007">
    <property type="protein sequence ID" value="KAB8029855.1"/>
    <property type="molecule type" value="Genomic_DNA"/>
</dbReference>
<dbReference type="SUPFAM" id="SSF55961">
    <property type="entry name" value="Bet v1-like"/>
    <property type="match status" value="1"/>
</dbReference>
<evidence type="ECO:0000313" key="2">
    <source>
        <dbReference type="Proteomes" id="UP000442694"/>
    </source>
</evidence>
<dbReference type="InterPro" id="IPR023393">
    <property type="entry name" value="START-like_dom_sf"/>
</dbReference>
<dbReference type="Gene3D" id="3.30.530.20">
    <property type="match status" value="1"/>
</dbReference>
<evidence type="ECO:0000313" key="1">
    <source>
        <dbReference type="EMBL" id="KAB8029855.1"/>
    </source>
</evidence>
<comment type="caution">
    <text evidence="1">The sequence shown here is derived from an EMBL/GenBank/DDBJ whole genome shotgun (WGS) entry which is preliminary data.</text>
</comment>
<accession>A0A833JEB5</accession>
<dbReference type="Proteomes" id="UP000442694">
    <property type="component" value="Unassembled WGS sequence"/>
</dbReference>
<name>A0A833JEB5_9BACT</name>
<keyword evidence="2" id="KW-1185">Reference proteome</keyword>